<dbReference type="PANTHER" id="PTHR31964">
    <property type="entry name" value="ADENINE NUCLEOTIDE ALPHA HYDROLASES-LIKE SUPERFAMILY PROTEIN"/>
    <property type="match status" value="1"/>
</dbReference>
<evidence type="ECO:0000259" key="1">
    <source>
        <dbReference type="Pfam" id="PF00582"/>
    </source>
</evidence>
<dbReference type="EMBL" id="FOIS01000004">
    <property type="protein sequence ID" value="SEW21531.1"/>
    <property type="molecule type" value="Genomic_DNA"/>
</dbReference>
<keyword evidence="3" id="KW-1185">Reference proteome</keyword>
<evidence type="ECO:0000313" key="3">
    <source>
        <dbReference type="Proteomes" id="UP000183275"/>
    </source>
</evidence>
<dbReference type="Proteomes" id="UP000183275">
    <property type="component" value="Unassembled WGS sequence"/>
</dbReference>
<dbReference type="Gene3D" id="3.40.50.620">
    <property type="entry name" value="HUPs"/>
    <property type="match status" value="1"/>
</dbReference>
<feature type="domain" description="UspA" evidence="1">
    <location>
        <begin position="6"/>
        <end position="147"/>
    </location>
</feature>
<dbReference type="InterPro" id="IPR006016">
    <property type="entry name" value="UspA"/>
</dbReference>
<protein>
    <submittedName>
        <fullName evidence="2">Nucleotide-binding universal stress protein, UspA family</fullName>
    </submittedName>
</protein>
<dbReference type="CDD" id="cd23659">
    <property type="entry name" value="USP_At3g01520-like"/>
    <property type="match status" value="1"/>
</dbReference>
<name>A0A1I0Q3I5_9EURY</name>
<reference evidence="3" key="1">
    <citation type="submission" date="2016-10" db="EMBL/GenBank/DDBJ databases">
        <authorList>
            <person name="Varghese N."/>
        </authorList>
    </citation>
    <scope>NUCLEOTIDE SEQUENCE [LARGE SCALE GENOMIC DNA]</scope>
    <source>
        <strain evidence="3">CGMCC 1.12284</strain>
    </source>
</reference>
<accession>A0A1I0Q3I5</accession>
<dbReference type="PANTHER" id="PTHR31964:SF113">
    <property type="entry name" value="USPA DOMAIN-CONTAINING PROTEIN"/>
    <property type="match status" value="1"/>
</dbReference>
<dbReference type="InterPro" id="IPR014729">
    <property type="entry name" value="Rossmann-like_a/b/a_fold"/>
</dbReference>
<evidence type="ECO:0000313" key="2">
    <source>
        <dbReference type="EMBL" id="SEW21531.1"/>
    </source>
</evidence>
<dbReference type="SUPFAM" id="SSF52402">
    <property type="entry name" value="Adenine nucleotide alpha hydrolases-like"/>
    <property type="match status" value="1"/>
</dbReference>
<dbReference type="PRINTS" id="PR01438">
    <property type="entry name" value="UNVRSLSTRESS"/>
</dbReference>
<dbReference type="Pfam" id="PF00582">
    <property type="entry name" value="Usp"/>
    <property type="match status" value="1"/>
</dbReference>
<dbReference type="AlphaFoldDB" id="A0A1I0Q3I5"/>
<organism evidence="2 3">
    <name type="scientific">Natrinema salifodinae</name>
    <dbReference type="NCBI Taxonomy" id="1202768"/>
    <lineage>
        <taxon>Archaea</taxon>
        <taxon>Methanobacteriati</taxon>
        <taxon>Methanobacteriota</taxon>
        <taxon>Stenosarchaea group</taxon>
        <taxon>Halobacteria</taxon>
        <taxon>Halobacteriales</taxon>
        <taxon>Natrialbaceae</taxon>
        <taxon>Natrinema</taxon>
    </lineage>
</organism>
<gene>
    <name evidence="2" type="ORF">SAMN05216285_3031</name>
</gene>
<proteinExistence type="predicted"/>
<dbReference type="InterPro" id="IPR006015">
    <property type="entry name" value="Universal_stress_UspA"/>
</dbReference>
<sequence>MIDMEQHILVPVDSSSSSESAFEYVLEEIPEPTITLLHVLNPLTVFNQVRAEGFDYEKSRQIEQERREVIEQIFDEYRSKGAARDREIKTVIEAGAPDEKILEYTENMGVDHIVMGSRGRSGMEEALLGSVAKAVVKRSSVPVTIVP</sequence>